<dbReference type="InterPro" id="IPR029063">
    <property type="entry name" value="SAM-dependent_MTases_sf"/>
</dbReference>
<comment type="caution">
    <text evidence="2">The sequence shown here is derived from an EMBL/GenBank/DDBJ whole genome shotgun (WGS) entry which is preliminary data.</text>
</comment>
<name>A0A2H0RLU4_9BACT</name>
<evidence type="ECO:0000259" key="1">
    <source>
        <dbReference type="Pfam" id="PF08241"/>
    </source>
</evidence>
<organism evidence="2 3">
    <name type="scientific">Candidatus Vogelbacteria bacterium CG10_big_fil_rev_8_21_14_0_10_45_14</name>
    <dbReference type="NCBI Taxonomy" id="1975042"/>
    <lineage>
        <taxon>Bacteria</taxon>
        <taxon>Candidatus Vogeliibacteriota</taxon>
    </lineage>
</organism>
<dbReference type="GO" id="GO:0032259">
    <property type="term" value="P:methylation"/>
    <property type="evidence" value="ECO:0007669"/>
    <property type="project" value="UniProtKB-KW"/>
</dbReference>
<dbReference type="Pfam" id="PF08241">
    <property type="entry name" value="Methyltransf_11"/>
    <property type="match status" value="1"/>
</dbReference>
<dbReference type="AlphaFoldDB" id="A0A2H0RLU4"/>
<dbReference type="SUPFAM" id="SSF53335">
    <property type="entry name" value="S-adenosyl-L-methionine-dependent methyltransferases"/>
    <property type="match status" value="1"/>
</dbReference>
<dbReference type="PANTHER" id="PTHR43861">
    <property type="entry name" value="TRANS-ACONITATE 2-METHYLTRANSFERASE-RELATED"/>
    <property type="match status" value="1"/>
</dbReference>
<proteinExistence type="predicted"/>
<accession>A0A2H0RLU4</accession>
<dbReference type="Proteomes" id="UP000230833">
    <property type="component" value="Unassembled WGS sequence"/>
</dbReference>
<keyword evidence="2" id="KW-0808">Transferase</keyword>
<keyword evidence="2" id="KW-0489">Methyltransferase</keyword>
<evidence type="ECO:0000313" key="3">
    <source>
        <dbReference type="Proteomes" id="UP000230833"/>
    </source>
</evidence>
<dbReference type="InterPro" id="IPR013216">
    <property type="entry name" value="Methyltransf_11"/>
</dbReference>
<reference evidence="2 3" key="1">
    <citation type="submission" date="2017-09" db="EMBL/GenBank/DDBJ databases">
        <title>Depth-based differentiation of microbial function through sediment-hosted aquifers and enrichment of novel symbionts in the deep terrestrial subsurface.</title>
        <authorList>
            <person name="Probst A.J."/>
            <person name="Ladd B."/>
            <person name="Jarett J.K."/>
            <person name="Geller-Mcgrath D.E."/>
            <person name="Sieber C.M."/>
            <person name="Emerson J.B."/>
            <person name="Anantharaman K."/>
            <person name="Thomas B.C."/>
            <person name="Malmstrom R."/>
            <person name="Stieglmeier M."/>
            <person name="Klingl A."/>
            <person name="Woyke T."/>
            <person name="Ryan C.M."/>
            <person name="Banfield J.F."/>
        </authorList>
    </citation>
    <scope>NUCLEOTIDE SEQUENCE [LARGE SCALE GENOMIC DNA]</scope>
    <source>
        <strain evidence="2">CG10_big_fil_rev_8_21_14_0_10_45_14</strain>
    </source>
</reference>
<dbReference type="PANTHER" id="PTHR43861:SF1">
    <property type="entry name" value="TRANS-ACONITATE 2-METHYLTRANSFERASE"/>
    <property type="match status" value="1"/>
</dbReference>
<protein>
    <submittedName>
        <fullName evidence="2">SAM-dependent methyltransferase</fullName>
    </submittedName>
</protein>
<dbReference type="CDD" id="cd02440">
    <property type="entry name" value="AdoMet_MTases"/>
    <property type="match status" value="1"/>
</dbReference>
<dbReference type="Gene3D" id="3.40.50.150">
    <property type="entry name" value="Vaccinia Virus protein VP39"/>
    <property type="match status" value="1"/>
</dbReference>
<sequence length="261" mass="29255">MSHTYSHKLRNMPKDTSWDRVGDWYAEHLKGDDTYHAKVILPNLLRVVEAQKGDRVLDLACGEGYFSRAFFDKGAKVVGIDSASSLIEIANKLGPKEITYKVATSDRLDFLQAGSLDVVLCVLAIQNIQKISDTFDACAKVLKEKGRLVLVINHPAFRIPKSSSWGFDEKAGVQYRRVDSYMSESKSKIEMHPGKGGGENTVSFHRPLQVYSKTLANSGFAIKKIEEWVSHRESGKGKRKSAEDNARLEFPLFMMIEAVKL</sequence>
<dbReference type="EMBL" id="PCYL01000016">
    <property type="protein sequence ID" value="PIR46974.1"/>
    <property type="molecule type" value="Genomic_DNA"/>
</dbReference>
<feature type="domain" description="Methyltransferase type 11" evidence="1">
    <location>
        <begin position="57"/>
        <end position="150"/>
    </location>
</feature>
<evidence type="ECO:0000313" key="2">
    <source>
        <dbReference type="EMBL" id="PIR46974.1"/>
    </source>
</evidence>
<gene>
    <name evidence="2" type="ORF">COV07_01405</name>
</gene>
<dbReference type="GO" id="GO:0008757">
    <property type="term" value="F:S-adenosylmethionine-dependent methyltransferase activity"/>
    <property type="evidence" value="ECO:0007669"/>
    <property type="project" value="InterPro"/>
</dbReference>